<evidence type="ECO:0000256" key="6">
    <source>
        <dbReference type="ARBA" id="ARBA00023136"/>
    </source>
</evidence>
<organism evidence="10 11">
    <name type="scientific">candidate division WOR_3 bacterium SM23_60</name>
    <dbReference type="NCBI Taxonomy" id="1703780"/>
    <lineage>
        <taxon>Bacteria</taxon>
        <taxon>Bacteria division WOR-3</taxon>
    </lineage>
</organism>
<dbReference type="AlphaFoldDB" id="A0A0S8GKF8"/>
<evidence type="ECO:0000259" key="9">
    <source>
        <dbReference type="Pfam" id="PF20501"/>
    </source>
</evidence>
<evidence type="ECO:0000256" key="2">
    <source>
        <dbReference type="ARBA" id="ARBA00022448"/>
    </source>
</evidence>
<dbReference type="InterPro" id="IPR046806">
    <property type="entry name" value="MrpA_C/MbhE"/>
</dbReference>
<dbReference type="Gene3D" id="1.20.120.1200">
    <property type="entry name" value="NADH-ubiquinone/plastoquinone oxidoreductase chain 6, subunit NuoJ"/>
    <property type="match status" value="1"/>
</dbReference>
<evidence type="ECO:0000256" key="4">
    <source>
        <dbReference type="ARBA" id="ARBA00022692"/>
    </source>
</evidence>
<comment type="subcellular location">
    <subcellularLocation>
        <location evidence="1">Cell membrane</location>
        <topology evidence="1">Multi-pass membrane protein</topology>
    </subcellularLocation>
</comment>
<feature type="transmembrane region" description="Helical" evidence="7">
    <location>
        <begin position="91"/>
        <end position="110"/>
    </location>
</feature>
<name>A0A0S8GKF8_UNCW3</name>
<sequence>MFELYLFLIFMIVAAVIATEIRDLLAAVISLGAVGFSVAIMFIFVQAPDLAIVQIVVEILTVVIFVAIIMRTTHIDETLGKKLSGTHIFSIVLYAFFAILFLVVMVRSLQQLPAFGNATMRVASDYVRMGLPQTGGANLVADVILDFRALDTLGEATVLFTSVIGVAALVRKTGRKK</sequence>
<dbReference type="PANTHER" id="PTHR43373">
    <property type="entry name" value="NA(+)/H(+) ANTIPORTER SUBUNIT"/>
    <property type="match status" value="1"/>
</dbReference>
<dbReference type="EMBL" id="LJUO01000009">
    <property type="protein sequence ID" value="KPK73439.1"/>
    <property type="molecule type" value="Genomic_DNA"/>
</dbReference>
<feature type="transmembrane region" description="Helical" evidence="7">
    <location>
        <begin position="6"/>
        <end position="21"/>
    </location>
</feature>
<dbReference type="InterPro" id="IPR025383">
    <property type="entry name" value="MrpA_C/MbhD"/>
</dbReference>
<evidence type="ECO:0000256" key="1">
    <source>
        <dbReference type="ARBA" id="ARBA00004651"/>
    </source>
</evidence>
<accession>A0A0S8GKF8</accession>
<dbReference type="InterPro" id="IPR050616">
    <property type="entry name" value="CPA3_Na-H_Antiporter_A"/>
</dbReference>
<keyword evidence="4 7" id="KW-0812">Transmembrane</keyword>
<reference evidence="10 11" key="1">
    <citation type="journal article" date="2015" name="Microbiome">
        <title>Genomic resolution of linkages in carbon, nitrogen, and sulfur cycling among widespread estuary sediment bacteria.</title>
        <authorList>
            <person name="Baker B.J."/>
            <person name="Lazar C.S."/>
            <person name="Teske A.P."/>
            <person name="Dick G.J."/>
        </authorList>
    </citation>
    <scope>NUCLEOTIDE SEQUENCE [LARGE SCALE GENOMIC DNA]</scope>
    <source>
        <strain evidence="10">SM23_60</strain>
    </source>
</reference>
<dbReference type="Pfam" id="PF20501">
    <property type="entry name" value="MbhE"/>
    <property type="match status" value="1"/>
</dbReference>
<keyword evidence="5 7" id="KW-1133">Transmembrane helix</keyword>
<evidence type="ECO:0000313" key="11">
    <source>
        <dbReference type="Proteomes" id="UP000051096"/>
    </source>
</evidence>
<evidence type="ECO:0000259" key="8">
    <source>
        <dbReference type="Pfam" id="PF13244"/>
    </source>
</evidence>
<comment type="caution">
    <text evidence="10">The sequence shown here is derived from an EMBL/GenBank/DDBJ whole genome shotgun (WGS) entry which is preliminary data.</text>
</comment>
<feature type="domain" description="MrpA C-terminal/MbhE" evidence="9">
    <location>
        <begin position="118"/>
        <end position="172"/>
    </location>
</feature>
<keyword evidence="6 7" id="KW-0472">Membrane</keyword>
<keyword evidence="2" id="KW-0813">Transport</keyword>
<dbReference type="PANTHER" id="PTHR43373:SF1">
    <property type="entry name" value="NA(+)_H(+) ANTIPORTER SUBUNIT A"/>
    <property type="match status" value="1"/>
</dbReference>
<dbReference type="PATRIC" id="fig|1703780.3.peg.442"/>
<feature type="transmembrane region" description="Helical" evidence="7">
    <location>
        <begin position="152"/>
        <end position="170"/>
    </location>
</feature>
<evidence type="ECO:0000313" key="10">
    <source>
        <dbReference type="EMBL" id="KPK73439.1"/>
    </source>
</evidence>
<gene>
    <name evidence="10" type="ORF">AMJ87_01660</name>
</gene>
<keyword evidence="3" id="KW-1003">Cell membrane</keyword>
<dbReference type="Proteomes" id="UP000051096">
    <property type="component" value="Unassembled WGS sequence"/>
</dbReference>
<feature type="domain" description="MrpA C-terminal/MbhD" evidence="8">
    <location>
        <begin position="9"/>
        <end position="72"/>
    </location>
</feature>
<dbReference type="Pfam" id="PF13244">
    <property type="entry name" value="MbhD"/>
    <property type="match status" value="1"/>
</dbReference>
<protein>
    <submittedName>
        <fullName evidence="10">Uncharacterized protein</fullName>
    </submittedName>
</protein>
<dbReference type="InterPro" id="IPR042106">
    <property type="entry name" value="Nuo/plastoQ_OxRdtase_6_NuoJ"/>
</dbReference>
<feature type="transmembrane region" description="Helical" evidence="7">
    <location>
        <begin position="51"/>
        <end position="70"/>
    </location>
</feature>
<dbReference type="GO" id="GO:0005886">
    <property type="term" value="C:plasma membrane"/>
    <property type="evidence" value="ECO:0007669"/>
    <property type="project" value="UniProtKB-SubCell"/>
</dbReference>
<evidence type="ECO:0000256" key="3">
    <source>
        <dbReference type="ARBA" id="ARBA00022475"/>
    </source>
</evidence>
<evidence type="ECO:0000256" key="7">
    <source>
        <dbReference type="SAM" id="Phobius"/>
    </source>
</evidence>
<evidence type="ECO:0000256" key="5">
    <source>
        <dbReference type="ARBA" id="ARBA00022989"/>
    </source>
</evidence>
<proteinExistence type="predicted"/>
<feature type="transmembrane region" description="Helical" evidence="7">
    <location>
        <begin position="28"/>
        <end position="45"/>
    </location>
</feature>